<gene>
    <name evidence="1" type="ORF">AL538_00490</name>
</gene>
<evidence type="ECO:0000313" key="1">
    <source>
        <dbReference type="EMBL" id="AMF96306.2"/>
    </source>
</evidence>
<reference evidence="1" key="1">
    <citation type="submission" date="2018-01" db="EMBL/GenBank/DDBJ databases">
        <title>FDA dAtabase for Regulatory Grade micrObial Sequences (FDA-ARGOS): Supporting development and validation of Infectious Disease Dx tests.</title>
        <authorList>
            <person name="Hoffmann M."/>
            <person name="Allard M."/>
            <person name="Evans P."/>
            <person name="Brown E."/>
            <person name="Tallon L."/>
            <person name="Sadzewicz L."/>
            <person name="Sengamalay N."/>
            <person name="Ott S."/>
            <person name="Godinez A."/>
            <person name="Nagaraj S."/>
            <person name="Vyas G."/>
            <person name="Aluvathingal J."/>
            <person name="Nadendla S."/>
            <person name="Geyer C."/>
            <person name="Sichtig H."/>
        </authorList>
    </citation>
    <scope>NUCLEOTIDE SEQUENCE</scope>
    <source>
        <strain evidence="1">FDAARGOS_107</strain>
    </source>
</reference>
<organism evidence="1 2">
    <name type="scientific">Vibrio harveyi</name>
    <name type="common">Beneckea harveyi</name>
    <dbReference type="NCBI Taxonomy" id="669"/>
    <lineage>
        <taxon>Bacteria</taxon>
        <taxon>Pseudomonadati</taxon>
        <taxon>Pseudomonadota</taxon>
        <taxon>Gammaproteobacteria</taxon>
        <taxon>Vibrionales</taxon>
        <taxon>Vibrionaceae</taxon>
        <taxon>Vibrio</taxon>
    </lineage>
</organism>
<keyword evidence="2" id="KW-1185">Reference proteome</keyword>
<accession>A0ABM5XTF8</accession>
<sequence length="124" mass="14307">MKQLREIVFKSLVDNLGVAPALLSRVQGNDPIVIELEGGDNIYVYFQDKTLQTYIEMPLKDRRVLPMKAAKFIEVLTNDAQLFMNVQQDKVVLFAELGEDMMHFERNLSEKLNTFNNLANQLKM</sequence>
<dbReference type="EMBL" id="CP014038">
    <property type="protein sequence ID" value="AMF96306.2"/>
    <property type="molecule type" value="Genomic_DNA"/>
</dbReference>
<dbReference type="SUPFAM" id="SSF69635">
    <property type="entry name" value="Type III secretory system chaperone-like"/>
    <property type="match status" value="1"/>
</dbReference>
<proteinExistence type="predicted"/>
<dbReference type="Gene3D" id="3.30.1460.10">
    <property type="match status" value="1"/>
</dbReference>
<evidence type="ECO:0000313" key="2">
    <source>
        <dbReference type="Proteomes" id="UP000067422"/>
    </source>
</evidence>
<protein>
    <submittedName>
        <fullName evidence="1">Uncharacterized protein</fullName>
    </submittedName>
</protein>
<name>A0ABM5XTF8_VIBHA</name>
<dbReference type="Proteomes" id="UP000067422">
    <property type="component" value="Chromosome 1"/>
</dbReference>